<evidence type="ECO:0000313" key="3">
    <source>
        <dbReference type="Proteomes" id="UP000654075"/>
    </source>
</evidence>
<evidence type="ECO:0000256" key="1">
    <source>
        <dbReference type="SAM" id="MobiDB-lite"/>
    </source>
</evidence>
<reference evidence="2" key="1">
    <citation type="submission" date="2021-02" db="EMBL/GenBank/DDBJ databases">
        <authorList>
            <person name="Dougan E. K."/>
            <person name="Rhodes N."/>
            <person name="Thang M."/>
            <person name="Chan C."/>
        </authorList>
    </citation>
    <scope>NUCLEOTIDE SEQUENCE</scope>
</reference>
<dbReference type="Pfam" id="PF14769">
    <property type="entry name" value="CLAMP"/>
    <property type="match status" value="1"/>
</dbReference>
<comment type="caution">
    <text evidence="2">The sequence shown here is derived from an EMBL/GenBank/DDBJ whole genome shotgun (WGS) entry which is preliminary data.</text>
</comment>
<feature type="region of interest" description="Disordered" evidence="1">
    <location>
        <begin position="74"/>
        <end position="95"/>
    </location>
</feature>
<protein>
    <submittedName>
        <fullName evidence="2">Uncharacterized protein</fullName>
    </submittedName>
</protein>
<name>A0A813H178_POLGL</name>
<feature type="non-terminal residue" evidence="2">
    <location>
        <position position="95"/>
    </location>
</feature>
<keyword evidence="3" id="KW-1185">Reference proteome</keyword>
<dbReference type="Proteomes" id="UP000654075">
    <property type="component" value="Unassembled WGS sequence"/>
</dbReference>
<sequence length="95" mass="10803">IRDYASRTFFRHYAMYAFMYAQWEDLSVTRVDEGVVPKVPTPVRLHRDLEIDPNDVPELQDFLRGLEAVDETPAVAAAPSRADSGRNKVVPATKR</sequence>
<gene>
    <name evidence="2" type="ORF">PGLA1383_LOCUS47507</name>
</gene>
<dbReference type="EMBL" id="CAJNNV010030120">
    <property type="protein sequence ID" value="CAE8631399.1"/>
    <property type="molecule type" value="Genomic_DNA"/>
</dbReference>
<evidence type="ECO:0000313" key="2">
    <source>
        <dbReference type="EMBL" id="CAE8631399.1"/>
    </source>
</evidence>
<accession>A0A813H178</accession>
<dbReference type="AlphaFoldDB" id="A0A813H178"/>
<proteinExistence type="predicted"/>
<feature type="non-terminal residue" evidence="2">
    <location>
        <position position="1"/>
    </location>
</feature>
<dbReference type="InterPro" id="IPR032727">
    <property type="entry name" value="CLAMP"/>
</dbReference>
<organism evidence="2 3">
    <name type="scientific">Polarella glacialis</name>
    <name type="common">Dinoflagellate</name>
    <dbReference type="NCBI Taxonomy" id="89957"/>
    <lineage>
        <taxon>Eukaryota</taxon>
        <taxon>Sar</taxon>
        <taxon>Alveolata</taxon>
        <taxon>Dinophyceae</taxon>
        <taxon>Suessiales</taxon>
        <taxon>Suessiaceae</taxon>
        <taxon>Polarella</taxon>
    </lineage>
</organism>